<organism evidence="3 4">
    <name type="scientific">Hypericibacter terrae</name>
    <dbReference type="NCBI Taxonomy" id="2602015"/>
    <lineage>
        <taxon>Bacteria</taxon>
        <taxon>Pseudomonadati</taxon>
        <taxon>Pseudomonadota</taxon>
        <taxon>Alphaproteobacteria</taxon>
        <taxon>Rhodospirillales</taxon>
        <taxon>Dongiaceae</taxon>
        <taxon>Hypericibacter</taxon>
    </lineage>
</organism>
<dbReference type="EMBL" id="CP042906">
    <property type="protein sequence ID" value="QEX15676.1"/>
    <property type="molecule type" value="Genomic_DNA"/>
</dbReference>
<sequence>MAAALALAERQPWTRVALGDIAEEAGLPLAVLMQVFPSKTAILAAFQRGIDRAVLGAGEVGEGSPRDRLFELLMRRLEALAPHRKALASIAAAAPHDPVGVLCGWGRLLHSMSTTLALAGLSADGLRGLIRVKGLAGIYGSVLPVFLRDESDDLTRTMAALDGRLQRIESVMNWIRGRIKPET</sequence>
<dbReference type="Gene3D" id="1.10.357.10">
    <property type="entry name" value="Tetracycline Repressor, domain 2"/>
    <property type="match status" value="1"/>
</dbReference>
<name>A0A5J6MLN0_9PROT</name>
<dbReference type="Proteomes" id="UP000326202">
    <property type="component" value="Chromosome"/>
</dbReference>
<evidence type="ECO:0000259" key="2">
    <source>
        <dbReference type="Pfam" id="PF00440"/>
    </source>
</evidence>
<dbReference type="RefSeq" id="WP_191908420.1">
    <property type="nucleotide sequence ID" value="NZ_CP042906.1"/>
</dbReference>
<dbReference type="AlphaFoldDB" id="A0A5J6MLN0"/>
<evidence type="ECO:0000313" key="4">
    <source>
        <dbReference type="Proteomes" id="UP000326202"/>
    </source>
</evidence>
<evidence type="ECO:0000256" key="1">
    <source>
        <dbReference type="ARBA" id="ARBA00023125"/>
    </source>
</evidence>
<reference evidence="3 4" key="1">
    <citation type="submission" date="2019-08" db="EMBL/GenBank/DDBJ databases">
        <title>Hyperibacter terrae gen. nov., sp. nov. and Hyperibacter viscosus sp. nov., two new members in the family Rhodospirillaceae isolated from the rhizosphere of Hypericum perforatum.</title>
        <authorList>
            <person name="Noviana Z."/>
        </authorList>
    </citation>
    <scope>NUCLEOTIDE SEQUENCE [LARGE SCALE GENOMIC DNA]</scope>
    <source>
        <strain evidence="3 4">R5913</strain>
    </source>
</reference>
<proteinExistence type="predicted"/>
<dbReference type="KEGG" id="htq:FRZ44_09630"/>
<dbReference type="InterPro" id="IPR009057">
    <property type="entry name" value="Homeodomain-like_sf"/>
</dbReference>
<dbReference type="GO" id="GO:0003677">
    <property type="term" value="F:DNA binding"/>
    <property type="evidence" value="ECO:0007669"/>
    <property type="project" value="UniProtKB-KW"/>
</dbReference>
<dbReference type="Pfam" id="PF00440">
    <property type="entry name" value="TetR_N"/>
    <property type="match status" value="1"/>
</dbReference>
<keyword evidence="1" id="KW-0238">DNA-binding</keyword>
<gene>
    <name evidence="3" type="ORF">FRZ44_09630</name>
</gene>
<feature type="domain" description="HTH tetR-type" evidence="2">
    <location>
        <begin position="2"/>
        <end position="45"/>
    </location>
</feature>
<accession>A0A5J6MLN0</accession>
<protein>
    <recommendedName>
        <fullName evidence="2">HTH tetR-type domain-containing protein</fullName>
    </recommendedName>
</protein>
<dbReference type="SUPFAM" id="SSF46689">
    <property type="entry name" value="Homeodomain-like"/>
    <property type="match status" value="1"/>
</dbReference>
<dbReference type="InterPro" id="IPR001647">
    <property type="entry name" value="HTH_TetR"/>
</dbReference>
<keyword evidence="4" id="KW-1185">Reference proteome</keyword>
<evidence type="ECO:0000313" key="3">
    <source>
        <dbReference type="EMBL" id="QEX15676.1"/>
    </source>
</evidence>